<dbReference type="EMBL" id="FQXS01000003">
    <property type="protein sequence ID" value="SHH49607.1"/>
    <property type="molecule type" value="Genomic_DNA"/>
</dbReference>
<evidence type="ECO:0000313" key="1">
    <source>
        <dbReference type="EMBL" id="SHH49607.1"/>
    </source>
</evidence>
<gene>
    <name evidence="1" type="ORF">SAMN02745124_00697</name>
</gene>
<name>A0A1M5TFS1_9BACT</name>
<reference evidence="1 2" key="1">
    <citation type="submission" date="2016-11" db="EMBL/GenBank/DDBJ databases">
        <authorList>
            <person name="Jaros S."/>
            <person name="Januszkiewicz K."/>
            <person name="Wedrychowicz H."/>
        </authorList>
    </citation>
    <scope>NUCLEOTIDE SEQUENCE [LARGE SCALE GENOMIC DNA]</scope>
    <source>
        <strain evidence="1 2">DSM 9705</strain>
    </source>
</reference>
<dbReference type="OrthoDB" id="5432650at2"/>
<keyword evidence="2" id="KW-1185">Reference proteome</keyword>
<dbReference type="Proteomes" id="UP000184139">
    <property type="component" value="Unassembled WGS sequence"/>
</dbReference>
<sequence>MKDGEKLVIVGCSGSGGPAAMMAKKLMPSVDVTVIRKEEFFIVR</sequence>
<dbReference type="RefSeq" id="WP_143165894.1">
    <property type="nucleotide sequence ID" value="NZ_FQXS01000003.1"/>
</dbReference>
<organism evidence="1 2">
    <name type="scientific">Desulfofustis glycolicus DSM 9705</name>
    <dbReference type="NCBI Taxonomy" id="1121409"/>
    <lineage>
        <taxon>Bacteria</taxon>
        <taxon>Pseudomonadati</taxon>
        <taxon>Thermodesulfobacteriota</taxon>
        <taxon>Desulfobulbia</taxon>
        <taxon>Desulfobulbales</taxon>
        <taxon>Desulfocapsaceae</taxon>
        <taxon>Desulfofustis</taxon>
    </lineage>
</organism>
<protein>
    <submittedName>
        <fullName evidence="1">NADH dehydrogenase</fullName>
    </submittedName>
</protein>
<accession>A0A1M5TFS1</accession>
<proteinExistence type="predicted"/>
<dbReference type="AlphaFoldDB" id="A0A1M5TFS1"/>
<evidence type="ECO:0000313" key="2">
    <source>
        <dbReference type="Proteomes" id="UP000184139"/>
    </source>
</evidence>